<feature type="domain" description="MobA-like NTP transferase" evidence="3">
    <location>
        <begin position="14"/>
        <end position="144"/>
    </location>
</feature>
<dbReference type="GO" id="GO:0016779">
    <property type="term" value="F:nucleotidyltransferase activity"/>
    <property type="evidence" value="ECO:0007669"/>
    <property type="project" value="UniProtKB-KW"/>
</dbReference>
<sequence>YIETMMEEVHAASIIFAAGYGSRMKDFSGNKILLPLIPGSNPFEGEHPIIFEIVRNLPKGPKTLVIHHKKEEVIKVTHDLGVFYCDQPIPNGTGGALIAAQEFLEHTDQEYCIITMGDIPFVMETTYQTLIRHLKDQDFIVLGFKPKDGAQYGIVEIENEKVQRITEWKYWKEYPLEMQRRFEVFNSGIYAARRSALVAYLKKLKRRPHQVKKERDGKMIVVEEYFITDLVELMSNDGRKVGFSLVEEENEVKGIDTLEDLVLAQALFAKGINRQKSFG</sequence>
<evidence type="ECO:0000259" key="3">
    <source>
        <dbReference type="Pfam" id="PF12804"/>
    </source>
</evidence>
<dbReference type="InterPro" id="IPR025877">
    <property type="entry name" value="MobA-like_NTP_Trfase"/>
</dbReference>
<protein>
    <recommendedName>
        <fullName evidence="3">MobA-like NTP transferase domain-containing protein</fullName>
    </recommendedName>
</protein>
<proteinExistence type="predicted"/>
<dbReference type="SUPFAM" id="SSF53448">
    <property type="entry name" value="Nucleotide-diphospho-sugar transferases"/>
    <property type="match status" value="1"/>
</dbReference>
<dbReference type="Gene3D" id="3.90.550.10">
    <property type="entry name" value="Spore Coat Polysaccharide Biosynthesis Protein SpsA, Chain A"/>
    <property type="match status" value="1"/>
</dbReference>
<accession>X0RJV8</accession>
<evidence type="ECO:0000256" key="2">
    <source>
        <dbReference type="ARBA" id="ARBA00022695"/>
    </source>
</evidence>
<dbReference type="AlphaFoldDB" id="X0RJV8"/>
<dbReference type="EMBL" id="BARS01002539">
    <property type="protein sequence ID" value="GAF69073.1"/>
    <property type="molecule type" value="Genomic_DNA"/>
</dbReference>
<feature type="non-terminal residue" evidence="4">
    <location>
        <position position="1"/>
    </location>
</feature>
<gene>
    <name evidence="4" type="ORF">S01H1_04846</name>
</gene>
<reference evidence="4" key="1">
    <citation type="journal article" date="2014" name="Front. Microbiol.">
        <title>High frequency of phylogenetically diverse reductive dehalogenase-homologous genes in deep subseafloor sedimentary metagenomes.</title>
        <authorList>
            <person name="Kawai M."/>
            <person name="Futagami T."/>
            <person name="Toyoda A."/>
            <person name="Takaki Y."/>
            <person name="Nishi S."/>
            <person name="Hori S."/>
            <person name="Arai W."/>
            <person name="Tsubouchi T."/>
            <person name="Morono Y."/>
            <person name="Uchiyama I."/>
            <person name="Ito T."/>
            <person name="Fujiyama A."/>
            <person name="Inagaki F."/>
            <person name="Takami H."/>
        </authorList>
    </citation>
    <scope>NUCLEOTIDE SEQUENCE</scope>
    <source>
        <strain evidence="4">Expedition CK06-06</strain>
    </source>
</reference>
<dbReference type="Pfam" id="PF12804">
    <property type="entry name" value="NTP_transf_3"/>
    <property type="match status" value="1"/>
</dbReference>
<dbReference type="PANTHER" id="PTHR43584:SF8">
    <property type="entry name" value="N-ACETYLMURAMATE ALPHA-1-PHOSPHATE URIDYLYLTRANSFERASE"/>
    <property type="match status" value="1"/>
</dbReference>
<evidence type="ECO:0000313" key="4">
    <source>
        <dbReference type="EMBL" id="GAF69073.1"/>
    </source>
</evidence>
<dbReference type="InterPro" id="IPR029044">
    <property type="entry name" value="Nucleotide-diphossugar_trans"/>
</dbReference>
<name>X0RJV8_9ZZZZ</name>
<keyword evidence="1" id="KW-0808">Transferase</keyword>
<evidence type="ECO:0000256" key="1">
    <source>
        <dbReference type="ARBA" id="ARBA00022679"/>
    </source>
</evidence>
<comment type="caution">
    <text evidence="4">The sequence shown here is derived from an EMBL/GenBank/DDBJ whole genome shotgun (WGS) entry which is preliminary data.</text>
</comment>
<dbReference type="PANTHER" id="PTHR43584">
    <property type="entry name" value="NUCLEOTIDYL TRANSFERASE"/>
    <property type="match status" value="1"/>
</dbReference>
<keyword evidence="2" id="KW-0548">Nucleotidyltransferase</keyword>
<dbReference type="InterPro" id="IPR050065">
    <property type="entry name" value="GlmU-like"/>
</dbReference>
<organism evidence="4">
    <name type="scientific">marine sediment metagenome</name>
    <dbReference type="NCBI Taxonomy" id="412755"/>
    <lineage>
        <taxon>unclassified sequences</taxon>
        <taxon>metagenomes</taxon>
        <taxon>ecological metagenomes</taxon>
    </lineage>
</organism>